<organism evidence="1 2">
    <name type="scientific">Lymnaea stagnalis</name>
    <name type="common">Great pond snail</name>
    <name type="synonym">Helix stagnalis</name>
    <dbReference type="NCBI Taxonomy" id="6523"/>
    <lineage>
        <taxon>Eukaryota</taxon>
        <taxon>Metazoa</taxon>
        <taxon>Spiralia</taxon>
        <taxon>Lophotrochozoa</taxon>
        <taxon>Mollusca</taxon>
        <taxon>Gastropoda</taxon>
        <taxon>Heterobranchia</taxon>
        <taxon>Euthyneura</taxon>
        <taxon>Panpulmonata</taxon>
        <taxon>Hygrophila</taxon>
        <taxon>Lymnaeoidea</taxon>
        <taxon>Lymnaeidae</taxon>
        <taxon>Lymnaea</taxon>
    </lineage>
</organism>
<proteinExistence type="predicted"/>
<evidence type="ECO:0000313" key="2">
    <source>
        <dbReference type="Proteomes" id="UP001497497"/>
    </source>
</evidence>
<accession>A0AAV2HKV5</accession>
<gene>
    <name evidence="1" type="ORF">GSLYS_00008593001</name>
</gene>
<sequence length="154" mass="17193">MHKDVFSAHLTLHWHWVVDKLGFLFDGLLSDSPKLTMVVEELRRFLGGSDTSLKLFTKFWHSYGHPRSYVSQREAELAVKLSELKAAVSVNPQDSMETLSTKVKLLAGTSLSGHIWEVTVTIEQGKIEHLEEALQTLTSVLAQSGLMKSNKSAT</sequence>
<name>A0AAV2HKV5_LYMST</name>
<protein>
    <submittedName>
        <fullName evidence="1">Uncharacterized protein</fullName>
    </submittedName>
</protein>
<dbReference type="EMBL" id="CAXITT010000177">
    <property type="protein sequence ID" value="CAL1534633.1"/>
    <property type="molecule type" value="Genomic_DNA"/>
</dbReference>
<feature type="non-terminal residue" evidence="1">
    <location>
        <position position="154"/>
    </location>
</feature>
<comment type="caution">
    <text evidence="1">The sequence shown here is derived from an EMBL/GenBank/DDBJ whole genome shotgun (WGS) entry which is preliminary data.</text>
</comment>
<keyword evidence="2" id="KW-1185">Reference proteome</keyword>
<dbReference type="AlphaFoldDB" id="A0AAV2HKV5"/>
<dbReference type="Proteomes" id="UP001497497">
    <property type="component" value="Unassembled WGS sequence"/>
</dbReference>
<evidence type="ECO:0000313" key="1">
    <source>
        <dbReference type="EMBL" id="CAL1534633.1"/>
    </source>
</evidence>
<reference evidence="1 2" key="1">
    <citation type="submission" date="2024-04" db="EMBL/GenBank/DDBJ databases">
        <authorList>
            <consortium name="Genoscope - CEA"/>
            <person name="William W."/>
        </authorList>
    </citation>
    <scope>NUCLEOTIDE SEQUENCE [LARGE SCALE GENOMIC DNA]</scope>
</reference>